<dbReference type="GO" id="GO:0042158">
    <property type="term" value="P:lipoprotein biosynthetic process"/>
    <property type="evidence" value="ECO:0007669"/>
    <property type="project" value="UniProtKB-UniRule"/>
</dbReference>
<accession>A0A0F3QD80</accession>
<feature type="transmembrane region" description="Helical" evidence="7">
    <location>
        <begin position="95"/>
        <end position="112"/>
    </location>
</feature>
<comment type="catalytic activity">
    <reaction evidence="7">
        <text>L-cysteinyl-[prolipoprotein] + a 1,2-diacyl-sn-glycero-3-phospho-(1'-sn-glycerol) = an S-1,2-diacyl-sn-glyceryl-L-cysteinyl-[prolipoprotein] + sn-glycerol 1-phosphate + H(+)</text>
        <dbReference type="Rhea" id="RHEA:56712"/>
        <dbReference type="Rhea" id="RHEA-COMP:14679"/>
        <dbReference type="Rhea" id="RHEA-COMP:14680"/>
        <dbReference type="ChEBI" id="CHEBI:15378"/>
        <dbReference type="ChEBI" id="CHEBI:29950"/>
        <dbReference type="ChEBI" id="CHEBI:57685"/>
        <dbReference type="ChEBI" id="CHEBI:64716"/>
        <dbReference type="ChEBI" id="CHEBI:140658"/>
        <dbReference type="EC" id="2.5.1.145"/>
    </reaction>
</comment>
<evidence type="ECO:0000256" key="1">
    <source>
        <dbReference type="ARBA" id="ARBA00007150"/>
    </source>
</evidence>
<keyword evidence="8" id="KW-0328">Glycosyltransferase</keyword>
<comment type="caution">
    <text evidence="8">The sequence shown here is derived from an EMBL/GenBank/DDBJ whole genome shotgun (WGS) entry which is preliminary data.</text>
</comment>
<evidence type="ECO:0000256" key="7">
    <source>
        <dbReference type="HAMAP-Rule" id="MF_01147"/>
    </source>
</evidence>
<evidence type="ECO:0000256" key="3">
    <source>
        <dbReference type="ARBA" id="ARBA00022679"/>
    </source>
</evidence>
<evidence type="ECO:0000256" key="4">
    <source>
        <dbReference type="ARBA" id="ARBA00022692"/>
    </source>
</evidence>
<feature type="transmembrane region" description="Helical" evidence="7">
    <location>
        <begin position="173"/>
        <end position="192"/>
    </location>
</feature>
<dbReference type="AlphaFoldDB" id="A0A0F3QD80"/>
<dbReference type="Proteomes" id="UP000033661">
    <property type="component" value="Unassembled WGS sequence"/>
</dbReference>
<keyword evidence="2 7" id="KW-1003">Cell membrane</keyword>
<evidence type="ECO:0000256" key="5">
    <source>
        <dbReference type="ARBA" id="ARBA00022989"/>
    </source>
</evidence>
<gene>
    <name evidence="7 8" type="primary">lgt</name>
    <name evidence="8" type="ORF">RBEAN4_1503</name>
</gene>
<keyword evidence="9" id="KW-1185">Reference proteome</keyword>
<dbReference type="PATRIC" id="fig|1359193.3.peg.1459"/>
<comment type="pathway">
    <text evidence="7">Protein modification; lipoprotein biosynthesis (diacylglyceryl transfer).</text>
</comment>
<dbReference type="GO" id="GO:0008961">
    <property type="term" value="F:phosphatidylglycerol-prolipoprotein diacylglyceryl transferase activity"/>
    <property type="evidence" value="ECO:0007669"/>
    <property type="project" value="UniProtKB-UniRule"/>
</dbReference>
<dbReference type="PANTHER" id="PTHR30589">
    <property type="entry name" value="PROLIPOPROTEIN DIACYLGLYCERYL TRANSFERASE"/>
    <property type="match status" value="1"/>
</dbReference>
<feature type="transmembrane region" description="Helical" evidence="7">
    <location>
        <begin position="204"/>
        <end position="222"/>
    </location>
</feature>
<keyword evidence="3 7" id="KW-0808">Transferase</keyword>
<evidence type="ECO:0000256" key="6">
    <source>
        <dbReference type="ARBA" id="ARBA00023136"/>
    </source>
</evidence>
<sequence length="263" mass="29759">MTFPNINPIIFSVGPLAVSWYSLSYVVGILFGWFYASKIIEKFPTQITKKNLEEFVTYAIIGIIVGGRLGYILLYNPYKYFSNPIEILKTYEGGMSFHGGAIGVIIAAYIFCKRHKLNFLSLTDIIAPVVPIGLFFGRIANFINGELYGRVTNSSIGVIFPDSDLNLRHPSQLYEAFFEGLVLFCILAYAVFKRNTIKKQGLNSGLFLMFYSLFRIIIEIFREPDVQIGFIFDSLTMGQILSMPLLLLGIYLIIKTECRSITK</sequence>
<feature type="transmembrane region" description="Helical" evidence="7">
    <location>
        <begin position="55"/>
        <end position="75"/>
    </location>
</feature>
<comment type="similarity">
    <text evidence="1 7">Belongs to the Lgt family.</text>
</comment>
<dbReference type="InterPro" id="IPR001640">
    <property type="entry name" value="Lgt"/>
</dbReference>
<comment type="function">
    <text evidence="7">Catalyzes the transfer of the diacylglyceryl group from phosphatidylglycerol to the sulfhydryl group of the N-terminal cysteine of a prolipoprotein, the first step in the formation of mature lipoproteins.</text>
</comment>
<dbReference type="EMBL" id="LAOI01000001">
    <property type="protein sequence ID" value="KJV90498.1"/>
    <property type="molecule type" value="Genomic_DNA"/>
</dbReference>
<dbReference type="GO" id="GO:0005886">
    <property type="term" value="C:plasma membrane"/>
    <property type="evidence" value="ECO:0007669"/>
    <property type="project" value="UniProtKB-SubCell"/>
</dbReference>
<dbReference type="NCBIfam" id="TIGR00544">
    <property type="entry name" value="lgt"/>
    <property type="match status" value="1"/>
</dbReference>
<dbReference type="Pfam" id="PF01790">
    <property type="entry name" value="LGT"/>
    <property type="match status" value="1"/>
</dbReference>
<evidence type="ECO:0000256" key="2">
    <source>
        <dbReference type="ARBA" id="ARBA00022475"/>
    </source>
</evidence>
<name>A0A0F3QD80_RICBE</name>
<feature type="binding site" evidence="7">
    <location>
        <position position="138"/>
    </location>
    <ligand>
        <name>a 1,2-diacyl-sn-glycero-3-phospho-(1'-sn-glycerol)</name>
        <dbReference type="ChEBI" id="CHEBI:64716"/>
    </ligand>
</feature>
<keyword evidence="6 7" id="KW-0472">Membrane</keyword>
<protein>
    <recommendedName>
        <fullName evidence="7">Phosphatidylglycerol--prolipoprotein diacylglyceryl transferase</fullName>
        <ecNumber evidence="7">2.5.1.145</ecNumber>
    </recommendedName>
</protein>
<proteinExistence type="inferred from homology"/>
<evidence type="ECO:0000313" key="9">
    <source>
        <dbReference type="Proteomes" id="UP000033661"/>
    </source>
</evidence>
<keyword evidence="8" id="KW-0449">Lipoprotein</keyword>
<evidence type="ECO:0000313" key="8">
    <source>
        <dbReference type="EMBL" id="KJV90498.1"/>
    </source>
</evidence>
<reference evidence="8 9" key="1">
    <citation type="submission" date="2015-02" db="EMBL/GenBank/DDBJ databases">
        <title>Genome Sequencing of Rickettsiales.</title>
        <authorList>
            <person name="Daugherty S.C."/>
            <person name="Su Q."/>
            <person name="Abolude K."/>
            <person name="Beier-Sexton M."/>
            <person name="Carlyon J.A."/>
            <person name="Carter R."/>
            <person name="Day N.P."/>
            <person name="Dumler S.J."/>
            <person name="Dyachenko V."/>
            <person name="Godinez A."/>
            <person name="Kurtti T.J."/>
            <person name="Lichay M."/>
            <person name="Mullins K.E."/>
            <person name="Ott S."/>
            <person name="Pappas-Brown V."/>
            <person name="Paris D.H."/>
            <person name="Patel P."/>
            <person name="Richards A.L."/>
            <person name="Sadzewicz L."/>
            <person name="Sears K."/>
            <person name="Seidman D."/>
            <person name="Sengamalay N."/>
            <person name="Stenos J."/>
            <person name="Tallon L.J."/>
            <person name="Vincent G."/>
            <person name="Fraser C.M."/>
            <person name="Munderloh U."/>
            <person name="Dunning-Hotopp J.C."/>
        </authorList>
    </citation>
    <scope>NUCLEOTIDE SEQUENCE [LARGE SCALE GENOMIC DNA]</scope>
    <source>
        <strain evidence="8 9">RML An4</strain>
    </source>
</reference>
<dbReference type="PROSITE" id="PS01311">
    <property type="entry name" value="LGT"/>
    <property type="match status" value="1"/>
</dbReference>
<keyword evidence="5 7" id="KW-1133">Transmembrane helix</keyword>
<dbReference type="EC" id="2.5.1.145" evidence="7"/>
<dbReference type="RefSeq" id="WP_011476710.1">
    <property type="nucleotide sequence ID" value="NZ_LAOI01000001.1"/>
</dbReference>
<keyword evidence="4 7" id="KW-0812">Transmembrane</keyword>
<dbReference type="UniPathway" id="UPA00664"/>
<feature type="transmembrane region" description="Helical" evidence="7">
    <location>
        <begin position="119"/>
        <end position="140"/>
    </location>
</feature>
<comment type="subcellular location">
    <subcellularLocation>
        <location evidence="7">Cell membrane</location>
        <topology evidence="7">Multi-pass membrane protein</topology>
    </subcellularLocation>
</comment>
<dbReference type="HAMAP" id="MF_01147">
    <property type="entry name" value="Lgt"/>
    <property type="match status" value="1"/>
</dbReference>
<dbReference type="SMR" id="A0A0F3QD80"/>
<dbReference type="PANTHER" id="PTHR30589:SF0">
    <property type="entry name" value="PHOSPHATIDYLGLYCEROL--PROLIPOPROTEIN DIACYLGLYCERYL TRANSFERASE"/>
    <property type="match status" value="1"/>
</dbReference>
<feature type="transmembrane region" description="Helical" evidence="7">
    <location>
        <begin position="228"/>
        <end position="254"/>
    </location>
</feature>
<organism evidence="8 9">
    <name type="scientific">Rickettsia bellii str. RML An4</name>
    <dbReference type="NCBI Taxonomy" id="1359193"/>
    <lineage>
        <taxon>Bacteria</taxon>
        <taxon>Pseudomonadati</taxon>
        <taxon>Pseudomonadota</taxon>
        <taxon>Alphaproteobacteria</taxon>
        <taxon>Rickettsiales</taxon>
        <taxon>Rickettsiaceae</taxon>
        <taxon>Rickettsieae</taxon>
        <taxon>Rickettsia</taxon>
        <taxon>belli group</taxon>
    </lineage>
</organism>
<feature type="transmembrane region" description="Helical" evidence="7">
    <location>
        <begin position="6"/>
        <end position="34"/>
    </location>
</feature>